<evidence type="ECO:0000313" key="2">
    <source>
        <dbReference type="EMBL" id="QIW52813.1"/>
    </source>
</evidence>
<evidence type="ECO:0000313" key="3">
    <source>
        <dbReference type="Proteomes" id="UP000501945"/>
    </source>
</evidence>
<keyword evidence="1" id="KW-0472">Membrane</keyword>
<dbReference type="Proteomes" id="UP000501945">
    <property type="component" value="Chromosome"/>
</dbReference>
<feature type="transmembrane region" description="Helical" evidence="1">
    <location>
        <begin position="12"/>
        <end position="30"/>
    </location>
</feature>
<protein>
    <submittedName>
        <fullName evidence="2">Type VII secretion protein EssA</fullName>
    </submittedName>
</protein>
<dbReference type="AlphaFoldDB" id="A0A6H0UDG9"/>
<keyword evidence="1" id="KW-1133">Transmembrane helix</keyword>
<keyword evidence="1" id="KW-0812">Transmembrane</keyword>
<accession>A0A6H0UDG9</accession>
<sequence>MVFKHGRLSRRFLYICTLIVGVFAFSFPAVKGSADGTLKLNTDVLTNNGTGVGGSGEFPIRGQLFSSELEEQNQRFKESQAQLAKQKQTINFEEKSTHSLDIKPATKNLFQDYQPQVITGAENSNEKNGLNFYMLGGVGGIFLTLLGILIGNRYAKKKRRRKRV</sequence>
<name>A0A6H0UDG9_9LACT</name>
<dbReference type="InterPro" id="IPR018920">
    <property type="entry name" value="EssA/YueC"/>
</dbReference>
<dbReference type="NCBIfam" id="TIGR03927">
    <property type="entry name" value="T7SS_EssA_Firm"/>
    <property type="match status" value="1"/>
</dbReference>
<gene>
    <name evidence="2" type="primary">essA</name>
    <name evidence="2" type="ORF">GU336_00805</name>
</gene>
<proteinExistence type="predicted"/>
<feature type="transmembrane region" description="Helical" evidence="1">
    <location>
        <begin position="132"/>
        <end position="155"/>
    </location>
</feature>
<reference evidence="2 3" key="1">
    <citation type="submission" date="2019-12" db="EMBL/GenBank/DDBJ databases">
        <title>Whole genome sequences of Lactococcus raffinolactis strains isolated from sewage.</title>
        <authorList>
            <person name="Ybazeta G."/>
            <person name="Ross M."/>
            <person name="Brabant-Kirwan D."/>
            <person name="Saleh M."/>
            <person name="Dillon J.A."/>
            <person name="Splinter K."/>
            <person name="Nokhbeh R."/>
        </authorList>
    </citation>
    <scope>NUCLEOTIDE SEQUENCE [LARGE SCALE GENOMIC DNA]</scope>
    <source>
        <strain evidence="2 3">Lr_19_5</strain>
    </source>
</reference>
<dbReference type="RefSeq" id="WP_167838253.1">
    <property type="nucleotide sequence ID" value="NZ_CP047616.1"/>
</dbReference>
<evidence type="ECO:0000256" key="1">
    <source>
        <dbReference type="SAM" id="Phobius"/>
    </source>
</evidence>
<organism evidence="2 3">
    <name type="scientific">Pseudolactococcus raffinolactis</name>
    <dbReference type="NCBI Taxonomy" id="1366"/>
    <lineage>
        <taxon>Bacteria</taxon>
        <taxon>Bacillati</taxon>
        <taxon>Bacillota</taxon>
        <taxon>Bacilli</taxon>
        <taxon>Lactobacillales</taxon>
        <taxon>Streptococcaceae</taxon>
        <taxon>Pseudolactococcus</taxon>
    </lineage>
</organism>
<dbReference type="EMBL" id="CP047616">
    <property type="protein sequence ID" value="QIW52813.1"/>
    <property type="molecule type" value="Genomic_DNA"/>
</dbReference>